<protein>
    <recommendedName>
        <fullName evidence="1">Endonuclease GajA/Old nuclease/RecF-like AAA domain-containing protein</fullName>
    </recommendedName>
</protein>
<name>A0ABN6RLS6_9DEIO</name>
<dbReference type="EMBL" id="AP026560">
    <property type="protein sequence ID" value="BDP42839.1"/>
    <property type="molecule type" value="Genomic_DNA"/>
</dbReference>
<dbReference type="Pfam" id="PF13175">
    <property type="entry name" value="AAA_15"/>
    <property type="match status" value="1"/>
</dbReference>
<reference evidence="2" key="1">
    <citation type="submission" date="2022-07" db="EMBL/GenBank/DDBJ databases">
        <title>Complete Genome Sequence of the Radioresistant Bacterium Deinococcus aetherius ST0316, Isolated from the Air Dust collected in Lower Stratosphere above Japan.</title>
        <authorList>
            <person name="Satoh K."/>
            <person name="Hagiwara K."/>
            <person name="Katsumata K."/>
            <person name="Kubo A."/>
            <person name="Yokobori S."/>
            <person name="Yamagishi A."/>
            <person name="Oono Y."/>
            <person name="Narumi I."/>
        </authorList>
    </citation>
    <scope>NUCLEOTIDE SEQUENCE</scope>
    <source>
        <strain evidence="2">ST0316</strain>
    </source>
</reference>
<evidence type="ECO:0000313" key="3">
    <source>
        <dbReference type="Proteomes" id="UP001064971"/>
    </source>
</evidence>
<organism evidence="2 3">
    <name type="scientific">Deinococcus aetherius</name>
    <dbReference type="NCBI Taxonomy" id="200252"/>
    <lineage>
        <taxon>Bacteria</taxon>
        <taxon>Thermotogati</taxon>
        <taxon>Deinococcota</taxon>
        <taxon>Deinococci</taxon>
        <taxon>Deinococcales</taxon>
        <taxon>Deinococcaceae</taxon>
        <taxon>Deinococcus</taxon>
    </lineage>
</organism>
<proteinExistence type="predicted"/>
<dbReference type="PANTHER" id="PTHR40396:SF1">
    <property type="entry name" value="ATPASE AAA-TYPE CORE DOMAIN-CONTAINING PROTEIN"/>
    <property type="match status" value="1"/>
</dbReference>
<dbReference type="RefSeq" id="WP_264775517.1">
    <property type="nucleotide sequence ID" value="NZ_AP026560.1"/>
</dbReference>
<dbReference type="Proteomes" id="UP001064971">
    <property type="component" value="Chromosome"/>
</dbReference>
<keyword evidence="3" id="KW-1185">Reference proteome</keyword>
<gene>
    <name evidence="2" type="ORF">DAETH_28080</name>
</gene>
<evidence type="ECO:0000313" key="2">
    <source>
        <dbReference type="EMBL" id="BDP42839.1"/>
    </source>
</evidence>
<dbReference type="PANTHER" id="PTHR40396">
    <property type="entry name" value="ATPASE-LIKE PROTEIN"/>
    <property type="match status" value="1"/>
</dbReference>
<accession>A0ABN6RLS6</accession>
<sequence length="206" mass="22968">MTESGDLERNKAVELAMKKIEEQFGKGRIIPLQSKRGRIGTLTKVYVSNYKSIRSGSINLTDLTVFVGMNGSGKSNMLDAITFLSDVVLHGLDFAINSRGDMQSIVRNTQRLGSYFSIKLFFVLDDGVKYSYKLKVKRPKYREYQIVEEVLTANSKIKFRAVDGTVNSFQGGIAPKNIGNNLLLAVPASSEAYTKVKDFISGMRLY</sequence>
<dbReference type="InterPro" id="IPR027417">
    <property type="entry name" value="P-loop_NTPase"/>
</dbReference>
<dbReference type="InterPro" id="IPR041685">
    <property type="entry name" value="AAA_GajA/Old/RecF-like"/>
</dbReference>
<dbReference type="SUPFAM" id="SSF52540">
    <property type="entry name" value="P-loop containing nucleoside triphosphate hydrolases"/>
    <property type="match status" value="1"/>
</dbReference>
<feature type="domain" description="Endonuclease GajA/Old nuclease/RecF-like AAA" evidence="1">
    <location>
        <begin position="42"/>
        <end position="101"/>
    </location>
</feature>
<evidence type="ECO:0000259" key="1">
    <source>
        <dbReference type="Pfam" id="PF13175"/>
    </source>
</evidence>
<dbReference type="Gene3D" id="3.40.50.300">
    <property type="entry name" value="P-loop containing nucleotide triphosphate hydrolases"/>
    <property type="match status" value="1"/>
</dbReference>